<dbReference type="AlphaFoldDB" id="A0A1H2LFK2"/>
<dbReference type="EMBL" id="FNLM01000036">
    <property type="protein sequence ID" value="SDU79408.1"/>
    <property type="molecule type" value="Genomic_DNA"/>
</dbReference>
<feature type="domain" description="HTH luxR-type" evidence="4">
    <location>
        <begin position="294"/>
        <end position="359"/>
    </location>
</feature>
<dbReference type="Pfam" id="PF00196">
    <property type="entry name" value="GerE"/>
    <property type="match status" value="1"/>
</dbReference>
<name>A0A1H2LFK2_9ACTN</name>
<sequence length="359" mass="38300">MNSASAGRAGHALSDLDRQLRALLDLPPASEPMSLQSVLRDARHTTEFAVRVDSRTAVVDATLISRSLSLQLTLHKFFVERRTATMQALPSSLRRLSGVDDRTMTRVLCEELVSTAGFGRAVFSGVCDGALRPTHQATATGDGVESIEFAGDLRVEVAEDSAEQTCITTAGGPRRVESADADPRMAELLATRAYAVAPVLMSSSVSAVVHVVPAAPLAIDDDDLRCLGAYQGAASAAFSRDVWSDIAIAHHAAVRRAAETIVEDASRVTADDFDIGAEVPSEVHPPPLAVPAVNLQIENCLTSRETEVMRLIAQGLSNAEIADRLFIGIETVKSHVKKVLRKIGAVNRSEAISLYLDKG</sequence>
<dbReference type="RefSeq" id="WP_074853497.1">
    <property type="nucleotide sequence ID" value="NZ_FNLM01000036.1"/>
</dbReference>
<evidence type="ECO:0000313" key="5">
    <source>
        <dbReference type="EMBL" id="SDU79408.1"/>
    </source>
</evidence>
<accession>A0A1H2LFK2</accession>
<dbReference type="CDD" id="cd06170">
    <property type="entry name" value="LuxR_C_like"/>
    <property type="match status" value="1"/>
</dbReference>
<dbReference type="InterPro" id="IPR016032">
    <property type="entry name" value="Sig_transdc_resp-reg_C-effctor"/>
</dbReference>
<dbReference type="SMART" id="SM00421">
    <property type="entry name" value="HTH_LUXR"/>
    <property type="match status" value="1"/>
</dbReference>
<dbReference type="STRING" id="158898.SAMN04488548_136207"/>
<evidence type="ECO:0000256" key="3">
    <source>
        <dbReference type="ARBA" id="ARBA00023163"/>
    </source>
</evidence>
<keyword evidence="2" id="KW-0238">DNA-binding</keyword>
<dbReference type="InterPro" id="IPR036388">
    <property type="entry name" value="WH-like_DNA-bd_sf"/>
</dbReference>
<keyword evidence="1" id="KW-0805">Transcription regulation</keyword>
<evidence type="ECO:0000313" key="6">
    <source>
        <dbReference type="Proteomes" id="UP000183180"/>
    </source>
</evidence>
<keyword evidence="3" id="KW-0804">Transcription</keyword>
<dbReference type="Proteomes" id="UP000183180">
    <property type="component" value="Unassembled WGS sequence"/>
</dbReference>
<reference evidence="5 6" key="1">
    <citation type="submission" date="2016-10" db="EMBL/GenBank/DDBJ databases">
        <authorList>
            <person name="de Groot N.N."/>
        </authorList>
    </citation>
    <scope>NUCLEOTIDE SEQUENCE [LARGE SCALE GENOMIC DNA]</scope>
    <source>
        <strain evidence="5 6">DSM 44215</strain>
    </source>
</reference>
<evidence type="ECO:0000259" key="4">
    <source>
        <dbReference type="PROSITE" id="PS50043"/>
    </source>
</evidence>
<dbReference type="PANTHER" id="PTHR44688:SF16">
    <property type="entry name" value="DNA-BINDING TRANSCRIPTIONAL ACTIVATOR DEVR_DOSR"/>
    <property type="match status" value="1"/>
</dbReference>
<evidence type="ECO:0000256" key="1">
    <source>
        <dbReference type="ARBA" id="ARBA00023015"/>
    </source>
</evidence>
<gene>
    <name evidence="5" type="ORF">SAMN04488548_136207</name>
</gene>
<organism evidence="5 6">
    <name type="scientific">Gordonia westfalica</name>
    <dbReference type="NCBI Taxonomy" id="158898"/>
    <lineage>
        <taxon>Bacteria</taxon>
        <taxon>Bacillati</taxon>
        <taxon>Actinomycetota</taxon>
        <taxon>Actinomycetes</taxon>
        <taxon>Mycobacteriales</taxon>
        <taxon>Gordoniaceae</taxon>
        <taxon>Gordonia</taxon>
    </lineage>
</organism>
<proteinExistence type="predicted"/>
<dbReference type="GO" id="GO:0003677">
    <property type="term" value="F:DNA binding"/>
    <property type="evidence" value="ECO:0007669"/>
    <property type="project" value="UniProtKB-KW"/>
</dbReference>
<evidence type="ECO:0000256" key="2">
    <source>
        <dbReference type="ARBA" id="ARBA00023125"/>
    </source>
</evidence>
<dbReference type="GO" id="GO:0006355">
    <property type="term" value="P:regulation of DNA-templated transcription"/>
    <property type="evidence" value="ECO:0007669"/>
    <property type="project" value="InterPro"/>
</dbReference>
<dbReference type="OrthoDB" id="161302at2"/>
<dbReference type="SUPFAM" id="SSF46894">
    <property type="entry name" value="C-terminal effector domain of the bipartite response regulators"/>
    <property type="match status" value="1"/>
</dbReference>
<dbReference type="PANTHER" id="PTHR44688">
    <property type="entry name" value="DNA-BINDING TRANSCRIPTIONAL ACTIVATOR DEVR_DOSR"/>
    <property type="match status" value="1"/>
</dbReference>
<protein>
    <submittedName>
        <fullName evidence="5">Regulatory protein, luxR family</fullName>
    </submittedName>
</protein>
<dbReference type="PRINTS" id="PR00038">
    <property type="entry name" value="HTHLUXR"/>
</dbReference>
<dbReference type="InterPro" id="IPR000792">
    <property type="entry name" value="Tscrpt_reg_LuxR_C"/>
</dbReference>
<dbReference type="PROSITE" id="PS50043">
    <property type="entry name" value="HTH_LUXR_2"/>
    <property type="match status" value="1"/>
</dbReference>
<dbReference type="Gene3D" id="1.10.10.10">
    <property type="entry name" value="Winged helix-like DNA-binding domain superfamily/Winged helix DNA-binding domain"/>
    <property type="match status" value="1"/>
</dbReference>